<dbReference type="GO" id="GO:0010045">
    <property type="term" value="P:response to nickel cation"/>
    <property type="evidence" value="ECO:0007669"/>
    <property type="project" value="TreeGrafter"/>
</dbReference>
<proteinExistence type="predicted"/>
<dbReference type="InterPro" id="IPR039447">
    <property type="entry name" value="UreH-like_TM_dom"/>
</dbReference>
<feature type="transmembrane region" description="Helical" evidence="2">
    <location>
        <begin position="99"/>
        <end position="130"/>
    </location>
</feature>
<dbReference type="GO" id="GO:0032025">
    <property type="term" value="P:response to cobalt ion"/>
    <property type="evidence" value="ECO:0007669"/>
    <property type="project" value="TreeGrafter"/>
</dbReference>
<feature type="transmembrane region" description="Helical" evidence="2">
    <location>
        <begin position="70"/>
        <end position="93"/>
    </location>
</feature>
<feature type="non-terminal residue" evidence="4">
    <location>
        <position position="1"/>
    </location>
</feature>
<feature type="domain" description="Urease accessory protein UreH-like transmembrane" evidence="3">
    <location>
        <begin position="68"/>
        <end position="148"/>
    </location>
</feature>
<gene>
    <name evidence="4" type="ORF">AVDCRST_MAG79-29</name>
</gene>
<dbReference type="EMBL" id="CADCWC010000004">
    <property type="protein sequence ID" value="CAA9518002.1"/>
    <property type="molecule type" value="Genomic_DNA"/>
</dbReference>
<dbReference type="InterPro" id="IPR051224">
    <property type="entry name" value="NiCoT_RcnA"/>
</dbReference>
<evidence type="ECO:0000313" key="4">
    <source>
        <dbReference type="EMBL" id="CAA9518002.1"/>
    </source>
</evidence>
<protein>
    <submittedName>
        <fullName evidence="4">Cobalt-zinc-cadmium resistance protein CzcD</fullName>
    </submittedName>
</protein>
<dbReference type="PANTHER" id="PTHR40659:SF1">
    <property type="entry name" value="NICKEL_COBALT EFFLUX SYSTEM RCNA"/>
    <property type="match status" value="1"/>
</dbReference>
<reference evidence="4" key="1">
    <citation type="submission" date="2020-02" db="EMBL/GenBank/DDBJ databases">
        <authorList>
            <person name="Meier V. D."/>
        </authorList>
    </citation>
    <scope>NUCLEOTIDE SEQUENCE</scope>
    <source>
        <strain evidence="4">AVDCRST_MAG79</strain>
    </source>
</reference>
<feature type="transmembrane region" description="Helical" evidence="2">
    <location>
        <begin position="142"/>
        <end position="163"/>
    </location>
</feature>
<name>A0A6J4T9W3_9ACTN</name>
<dbReference type="Pfam" id="PF13386">
    <property type="entry name" value="DsbD_2"/>
    <property type="match status" value="1"/>
</dbReference>
<keyword evidence="2" id="KW-1133">Transmembrane helix</keyword>
<dbReference type="GO" id="GO:0015099">
    <property type="term" value="F:nickel cation transmembrane transporter activity"/>
    <property type="evidence" value="ECO:0007669"/>
    <property type="project" value="TreeGrafter"/>
</dbReference>
<keyword evidence="2" id="KW-0812">Transmembrane</keyword>
<evidence type="ECO:0000256" key="1">
    <source>
        <dbReference type="SAM" id="MobiDB-lite"/>
    </source>
</evidence>
<sequence length="167" mass="17259">VSGLLVVAVGGMVLRGHVRAWRAQREHAHAHAHGHTHHHDHHHHDHHGHHHHGPGGHSHAPPDRITARGLIGMGAAAGLIPCPSALVVLLAAVSQQEVALGMLLIVVFSLGLAGTLTALGLAVVAARALAPRLRLPPRIVTVVPALSAVVIVGAGCLLTLQALPQLV</sequence>
<dbReference type="GO" id="GO:0046583">
    <property type="term" value="F:monoatomic cation efflux transmembrane transporter activity"/>
    <property type="evidence" value="ECO:0007669"/>
    <property type="project" value="TreeGrafter"/>
</dbReference>
<accession>A0A6J4T9W3</accession>
<dbReference type="PANTHER" id="PTHR40659">
    <property type="entry name" value="NICKEL/COBALT EFFLUX SYSTEM RCNA"/>
    <property type="match status" value="1"/>
</dbReference>
<feature type="compositionally biased region" description="Basic residues" evidence="1">
    <location>
        <begin position="30"/>
        <end position="54"/>
    </location>
</feature>
<dbReference type="GO" id="GO:0005886">
    <property type="term" value="C:plasma membrane"/>
    <property type="evidence" value="ECO:0007669"/>
    <property type="project" value="UniProtKB-SubCell"/>
</dbReference>
<organism evidence="4">
    <name type="scientific">uncultured Thermoleophilia bacterium</name>
    <dbReference type="NCBI Taxonomy" id="1497501"/>
    <lineage>
        <taxon>Bacteria</taxon>
        <taxon>Bacillati</taxon>
        <taxon>Actinomycetota</taxon>
        <taxon>Thermoleophilia</taxon>
        <taxon>environmental samples</taxon>
    </lineage>
</organism>
<evidence type="ECO:0000256" key="2">
    <source>
        <dbReference type="SAM" id="Phobius"/>
    </source>
</evidence>
<keyword evidence="2" id="KW-0472">Membrane</keyword>
<feature type="region of interest" description="Disordered" evidence="1">
    <location>
        <begin position="24"/>
        <end position="63"/>
    </location>
</feature>
<dbReference type="AlphaFoldDB" id="A0A6J4T9W3"/>
<evidence type="ECO:0000259" key="3">
    <source>
        <dbReference type="Pfam" id="PF13386"/>
    </source>
</evidence>
<dbReference type="GO" id="GO:0006824">
    <property type="term" value="P:cobalt ion transport"/>
    <property type="evidence" value="ECO:0007669"/>
    <property type="project" value="UniProtKB-KW"/>
</dbReference>